<dbReference type="SUPFAM" id="SSF52922">
    <property type="entry name" value="TK C-terminal domain-like"/>
    <property type="match status" value="1"/>
</dbReference>
<comment type="similarity">
    <text evidence="2">Belongs to the transketolase family.</text>
</comment>
<dbReference type="InterPro" id="IPR009014">
    <property type="entry name" value="Transketo_C/PFOR_II"/>
</dbReference>
<evidence type="ECO:0000313" key="6">
    <source>
        <dbReference type="Proteomes" id="UP000192468"/>
    </source>
</evidence>
<dbReference type="CDD" id="cd07033">
    <property type="entry name" value="TPP_PYR_DXS_TK_like"/>
    <property type="match status" value="1"/>
</dbReference>
<organism evidence="5 6">
    <name type="scientific">Clostridium acidisoli DSM 12555</name>
    <dbReference type="NCBI Taxonomy" id="1121291"/>
    <lineage>
        <taxon>Bacteria</taxon>
        <taxon>Bacillati</taxon>
        <taxon>Bacillota</taxon>
        <taxon>Clostridia</taxon>
        <taxon>Eubacteriales</taxon>
        <taxon>Clostridiaceae</taxon>
        <taxon>Clostridium</taxon>
    </lineage>
</organism>
<dbReference type="Pfam" id="PF02780">
    <property type="entry name" value="Transketolase_C"/>
    <property type="match status" value="1"/>
</dbReference>
<dbReference type="InterPro" id="IPR005475">
    <property type="entry name" value="Transketolase-like_Pyr-bd"/>
</dbReference>
<evidence type="ECO:0000256" key="2">
    <source>
        <dbReference type="ARBA" id="ARBA00007131"/>
    </source>
</evidence>
<dbReference type="Proteomes" id="UP000192468">
    <property type="component" value="Unassembled WGS sequence"/>
</dbReference>
<evidence type="ECO:0000256" key="3">
    <source>
        <dbReference type="ARBA" id="ARBA00023052"/>
    </source>
</evidence>
<dbReference type="SMART" id="SM00861">
    <property type="entry name" value="Transket_pyr"/>
    <property type="match status" value="1"/>
</dbReference>
<dbReference type="RefSeq" id="WP_084115416.1">
    <property type="nucleotide sequence ID" value="NZ_FWXH01000005.1"/>
</dbReference>
<keyword evidence="6" id="KW-1185">Reference proteome</keyword>
<name>A0A1W1XH12_9CLOT</name>
<dbReference type="EMBL" id="FWXH01000005">
    <property type="protein sequence ID" value="SMC23296.1"/>
    <property type="molecule type" value="Genomic_DNA"/>
</dbReference>
<dbReference type="Pfam" id="PF02779">
    <property type="entry name" value="Transket_pyr"/>
    <property type="match status" value="1"/>
</dbReference>
<dbReference type="InterPro" id="IPR029061">
    <property type="entry name" value="THDP-binding"/>
</dbReference>
<gene>
    <name evidence="5" type="ORF">SAMN02745134_01867</name>
</gene>
<proteinExistence type="inferred from homology"/>
<evidence type="ECO:0000313" key="5">
    <source>
        <dbReference type="EMBL" id="SMC23296.1"/>
    </source>
</evidence>
<feature type="domain" description="Transketolase-like pyrimidine-binding" evidence="4">
    <location>
        <begin position="5"/>
        <end position="170"/>
    </location>
</feature>
<accession>A0A1W1XH12</accession>
<dbReference type="Gene3D" id="3.40.50.920">
    <property type="match status" value="1"/>
</dbReference>
<dbReference type="STRING" id="1121291.SAMN02745134_01867"/>
<dbReference type="Gene3D" id="3.40.50.970">
    <property type="match status" value="1"/>
</dbReference>
<evidence type="ECO:0000259" key="4">
    <source>
        <dbReference type="SMART" id="SM00861"/>
    </source>
</evidence>
<protein>
    <submittedName>
        <fullName evidence="5">Transketolase</fullName>
    </submittedName>
</protein>
<dbReference type="AlphaFoldDB" id="A0A1W1XH12"/>
<dbReference type="FunFam" id="3.40.50.970:FF:000129">
    <property type="entry name" value="Transketolase"/>
    <property type="match status" value="1"/>
</dbReference>
<dbReference type="InterPro" id="IPR051157">
    <property type="entry name" value="PDH/Transketolase"/>
</dbReference>
<sequence>MAKKIATREAYGSTLAEIGIKNEKIVVLDADLSKSTKTADFKKVCPERFINMGIAEGNMMSTAAGIATCGKIAFASTFAIFATGRAFEQIRNSICYPKLNVKVCATHAGLTVGEDGASHQSVEDISLMRSIPNMTVICPSDAVETKAVIEAITEYNGPCYVRLGRAPVNVINDTPEYKFEIGKGVELKKGTKATIIATGIMVDAALEAHEILKQEGLDVRVINIHTIKPIDAEIIVKAAKETGIIITAEEHSIIGGLGSAVAEVTSENFPVPVIRVGIKDVFGESGKADELLKAYGLTAQDIVSAVKKGVNLK</sequence>
<dbReference type="InterPro" id="IPR033248">
    <property type="entry name" value="Transketolase_C"/>
</dbReference>
<dbReference type="PANTHER" id="PTHR43825">
    <property type="entry name" value="PYRUVATE DEHYDROGENASE E1 COMPONENT"/>
    <property type="match status" value="1"/>
</dbReference>
<reference evidence="5 6" key="1">
    <citation type="submission" date="2017-04" db="EMBL/GenBank/DDBJ databases">
        <authorList>
            <person name="Afonso C.L."/>
            <person name="Miller P.J."/>
            <person name="Scott M.A."/>
            <person name="Spackman E."/>
            <person name="Goraichik I."/>
            <person name="Dimitrov K.M."/>
            <person name="Suarez D.L."/>
            <person name="Swayne D.E."/>
        </authorList>
    </citation>
    <scope>NUCLEOTIDE SEQUENCE [LARGE SCALE GENOMIC DNA]</scope>
    <source>
        <strain evidence="5 6">DSM 12555</strain>
    </source>
</reference>
<keyword evidence="3" id="KW-0786">Thiamine pyrophosphate</keyword>
<dbReference type="OrthoDB" id="8732661at2"/>
<comment type="cofactor">
    <cofactor evidence="1">
        <name>thiamine diphosphate</name>
        <dbReference type="ChEBI" id="CHEBI:58937"/>
    </cofactor>
</comment>
<dbReference type="SUPFAM" id="SSF52518">
    <property type="entry name" value="Thiamin diphosphate-binding fold (THDP-binding)"/>
    <property type="match status" value="1"/>
</dbReference>
<dbReference type="PANTHER" id="PTHR43825:SF1">
    <property type="entry name" value="TRANSKETOLASE-LIKE PYRIMIDINE-BINDING DOMAIN-CONTAINING PROTEIN"/>
    <property type="match status" value="1"/>
</dbReference>
<evidence type="ECO:0000256" key="1">
    <source>
        <dbReference type="ARBA" id="ARBA00001964"/>
    </source>
</evidence>